<feature type="transmembrane region" description="Helical" evidence="6">
    <location>
        <begin position="71"/>
        <end position="92"/>
    </location>
</feature>
<feature type="transmembrane region" description="Helical" evidence="6">
    <location>
        <begin position="151"/>
        <end position="172"/>
    </location>
</feature>
<feature type="transmembrane region" description="Helical" evidence="6">
    <location>
        <begin position="40"/>
        <end position="65"/>
    </location>
</feature>
<feature type="transmembrane region" description="Helical" evidence="6">
    <location>
        <begin position="113"/>
        <end position="131"/>
    </location>
</feature>
<evidence type="ECO:0000256" key="5">
    <source>
        <dbReference type="ARBA" id="ARBA00023136"/>
    </source>
</evidence>
<keyword evidence="4 6" id="KW-1133">Transmembrane helix</keyword>
<dbReference type="Pfam" id="PF01810">
    <property type="entry name" value="LysE"/>
    <property type="match status" value="1"/>
</dbReference>
<dbReference type="GO" id="GO:0006865">
    <property type="term" value="P:amino acid transport"/>
    <property type="evidence" value="ECO:0007669"/>
    <property type="project" value="InterPro"/>
</dbReference>
<evidence type="ECO:0000256" key="3">
    <source>
        <dbReference type="ARBA" id="ARBA00022692"/>
    </source>
</evidence>
<dbReference type="OrthoDB" id="1451945at2"/>
<protein>
    <submittedName>
        <fullName evidence="7">Lysine transporter LysE</fullName>
    </submittedName>
</protein>
<keyword evidence="2" id="KW-1003">Cell membrane</keyword>
<dbReference type="STRING" id="1385699.A7A78_12090"/>
<keyword evidence="3 6" id="KW-0812">Transmembrane</keyword>
<evidence type="ECO:0000313" key="7">
    <source>
        <dbReference type="EMBL" id="OAD91387.1"/>
    </source>
</evidence>
<accession>A0A1A9LE80</accession>
<organism evidence="7 8">
    <name type="scientific">Aequorivita soesokkakensis</name>
    <dbReference type="NCBI Taxonomy" id="1385699"/>
    <lineage>
        <taxon>Bacteria</taxon>
        <taxon>Pseudomonadati</taxon>
        <taxon>Bacteroidota</taxon>
        <taxon>Flavobacteriia</taxon>
        <taxon>Flavobacteriales</taxon>
        <taxon>Flavobacteriaceae</taxon>
        <taxon>Aequorivita</taxon>
    </lineage>
</organism>
<reference evidence="7 8" key="1">
    <citation type="submission" date="2016-05" db="EMBL/GenBank/DDBJ databases">
        <title>Genome sequencing of Vitellibacter soesokkakensis RSSK-12.</title>
        <authorList>
            <person name="Thevarajoo S."/>
            <person name="Selvaratnam C."/>
            <person name="Goh K.M."/>
            <person name="Chan K.-G."/>
            <person name="Chong C.S."/>
        </authorList>
    </citation>
    <scope>NUCLEOTIDE SEQUENCE [LARGE SCALE GENOMIC DNA]</scope>
    <source>
        <strain evidence="7 8">RSSK-12</strain>
    </source>
</reference>
<gene>
    <name evidence="7" type="ORF">A7A78_12090</name>
</gene>
<evidence type="ECO:0000256" key="2">
    <source>
        <dbReference type="ARBA" id="ARBA00022475"/>
    </source>
</evidence>
<dbReference type="RefSeq" id="WP_068761847.1">
    <property type="nucleotide sequence ID" value="NZ_LXIE01000013.1"/>
</dbReference>
<evidence type="ECO:0000256" key="4">
    <source>
        <dbReference type="ARBA" id="ARBA00022989"/>
    </source>
</evidence>
<evidence type="ECO:0000256" key="1">
    <source>
        <dbReference type="ARBA" id="ARBA00004651"/>
    </source>
</evidence>
<keyword evidence="8" id="KW-1185">Reference proteome</keyword>
<evidence type="ECO:0000313" key="8">
    <source>
        <dbReference type="Proteomes" id="UP000077552"/>
    </source>
</evidence>
<dbReference type="GO" id="GO:0005886">
    <property type="term" value="C:plasma membrane"/>
    <property type="evidence" value="ECO:0007669"/>
    <property type="project" value="UniProtKB-SubCell"/>
</dbReference>
<dbReference type="AlphaFoldDB" id="A0A1A9LE80"/>
<dbReference type="Proteomes" id="UP000077552">
    <property type="component" value="Unassembled WGS sequence"/>
</dbReference>
<feature type="transmembrane region" description="Helical" evidence="6">
    <location>
        <begin position="184"/>
        <end position="205"/>
    </location>
</feature>
<evidence type="ECO:0000256" key="6">
    <source>
        <dbReference type="SAM" id="Phobius"/>
    </source>
</evidence>
<dbReference type="InterPro" id="IPR001123">
    <property type="entry name" value="LeuE-type"/>
</dbReference>
<feature type="transmembrane region" description="Helical" evidence="6">
    <location>
        <begin position="6"/>
        <end position="28"/>
    </location>
</feature>
<comment type="caution">
    <text evidence="7">The sequence shown here is derived from an EMBL/GenBank/DDBJ whole genome shotgun (WGS) entry which is preliminary data.</text>
</comment>
<proteinExistence type="predicted"/>
<sequence>MAIFYNLLLGFLGSFIGVLPPGLINMYAAKISMKEGRKRAFLFSIGVCITVMLQTFIALLFAGYIGKHPEVVSMLQKVALGIFISLTIYFIFIAKDTRREIRDHNENSKRNRFFLGIFIALLNILPIPYWIYLSITFSAFGMFSFSQPELILAVIASGLGTYASLSLYVQFFRPKEHSSKLSLNMNYVIGIITAVISVITLLKILKEF</sequence>
<name>A0A1A9LE80_9FLAO</name>
<keyword evidence="5 6" id="KW-0472">Membrane</keyword>
<comment type="subcellular location">
    <subcellularLocation>
        <location evidence="1">Cell membrane</location>
        <topology evidence="1">Multi-pass membrane protein</topology>
    </subcellularLocation>
</comment>
<dbReference type="EMBL" id="LXIE01000013">
    <property type="protein sequence ID" value="OAD91387.1"/>
    <property type="molecule type" value="Genomic_DNA"/>
</dbReference>